<sequence>MTPNGAPPPSSLAAQEVVLAATEGWQQLDSINLTATFHRLAQLAEGAPGGAAAVRADVQAFGGMWAWLLDCVAAAAQQDPQFGPRCAANALWALHKLDALDCARLEALRTPLARALAATAAGSGPPPTRLSERGLTQVLSVLGADPATQPLLLALQPQLLQALWVAAPSLDAQVLHACTKMQPQPYNDDALLTALCSAATRRLRDGTERPSPQAVGMMVQALGRLDFKPPCQWDTQQGQFVNVLDGLFTVLVDELPQASPQEICACLSGLGLLAYVPQPVALCKLLGHLAWTHLAPAPDAAAQQRLPQPASSASSSSNGGEAAAAATLQDGLAGGGDPAVPAHQQGARLQLELEKYSCAELVELLGSLRRILQAGRYSPTLLPPAVLGSFLDAFDTLLGARARMALRITASPQLRQAPQRAELALTPAHVSALCWALAGIPGAVLTAETLRALERHVAAFAPSYSGSALANLLDACAHSDALLGAEAVAAVEARALDILAQQVAAARQQQAQWADAPLCPQQGFTLGAGTKLLCAVAALELSLPRLLNALLPAVGAAMDELDRAAQAGSLPAGSARHLARLAVALGSLQASGQLAAAGISHQAQLLPLWRQAMALLDVAASSSLKPGGPPAGLEQQDARACLRAAGQLNTGLASGRAVFFVPTAVQRAVP</sequence>
<protein>
    <submittedName>
        <fullName evidence="1">Uncharacterized protein</fullName>
    </submittedName>
</protein>
<accession>A0AAD5GZK6</accession>
<evidence type="ECO:0000313" key="2">
    <source>
        <dbReference type="Proteomes" id="UP001205105"/>
    </source>
</evidence>
<comment type="caution">
    <text evidence="1">The sequence shown here is derived from an EMBL/GenBank/DDBJ whole genome shotgun (WGS) entry which is preliminary data.</text>
</comment>
<dbReference type="Proteomes" id="UP001205105">
    <property type="component" value="Unassembled WGS sequence"/>
</dbReference>
<keyword evidence="2" id="KW-1185">Reference proteome</keyword>
<organism evidence="1 2">
    <name type="scientific">Chlorella ohadii</name>
    <dbReference type="NCBI Taxonomy" id="2649997"/>
    <lineage>
        <taxon>Eukaryota</taxon>
        <taxon>Viridiplantae</taxon>
        <taxon>Chlorophyta</taxon>
        <taxon>core chlorophytes</taxon>
        <taxon>Trebouxiophyceae</taxon>
        <taxon>Chlorellales</taxon>
        <taxon>Chlorellaceae</taxon>
        <taxon>Chlorella clade</taxon>
        <taxon>Chlorella</taxon>
    </lineage>
</organism>
<evidence type="ECO:0000313" key="1">
    <source>
        <dbReference type="EMBL" id="KAI7835578.1"/>
    </source>
</evidence>
<dbReference type="EMBL" id="JADXDR010000246">
    <property type="protein sequence ID" value="KAI7835578.1"/>
    <property type="molecule type" value="Genomic_DNA"/>
</dbReference>
<reference evidence="1" key="1">
    <citation type="submission" date="2020-11" db="EMBL/GenBank/DDBJ databases">
        <title>Chlorella ohadii genome sequencing and assembly.</title>
        <authorList>
            <person name="Murik O."/>
            <person name="Treves H."/>
            <person name="Kedem I."/>
            <person name="Shotland Y."/>
            <person name="Kaplan A."/>
        </authorList>
    </citation>
    <scope>NUCLEOTIDE SEQUENCE</scope>
    <source>
        <strain evidence="1">1</strain>
    </source>
</reference>
<dbReference type="AlphaFoldDB" id="A0AAD5GZK6"/>
<proteinExistence type="predicted"/>
<gene>
    <name evidence="1" type="ORF">COHA_010523</name>
</gene>
<name>A0AAD5GZK6_9CHLO</name>